<accession>A0ABR9ZVZ3</accession>
<dbReference type="InterPro" id="IPR013783">
    <property type="entry name" value="Ig-like_fold"/>
</dbReference>
<dbReference type="NCBIfam" id="NF008967">
    <property type="entry name" value="PRK12313.1"/>
    <property type="match status" value="1"/>
</dbReference>
<dbReference type="Gene3D" id="2.60.40.1180">
    <property type="entry name" value="Golgi alpha-mannosidase II"/>
    <property type="match status" value="1"/>
</dbReference>
<name>A0ABR9ZVZ3_9FIRM</name>
<dbReference type="PIRSF" id="PIRSF000463">
    <property type="entry name" value="GlgB"/>
    <property type="match status" value="1"/>
</dbReference>
<evidence type="ECO:0000256" key="9">
    <source>
        <dbReference type="ARBA" id="ARBA00023277"/>
    </source>
</evidence>
<dbReference type="InterPro" id="IPR014756">
    <property type="entry name" value="Ig_E-set"/>
</dbReference>
<dbReference type="InterPro" id="IPR044143">
    <property type="entry name" value="GlgB_N_E_set_prok"/>
</dbReference>
<dbReference type="InterPro" id="IPR013780">
    <property type="entry name" value="Glyco_hydro_b"/>
</dbReference>
<evidence type="ECO:0000256" key="10">
    <source>
        <dbReference type="HAMAP-Rule" id="MF_00685"/>
    </source>
</evidence>
<keyword evidence="9 10" id="KW-0119">Carbohydrate metabolism</keyword>
<comment type="pathway">
    <text evidence="3 10">Glycan biosynthesis; glycogen biosynthesis.</text>
</comment>
<keyword evidence="8 10" id="KW-0320">Glycogen biosynthesis</keyword>
<dbReference type="SMART" id="SM00642">
    <property type="entry name" value="Aamy"/>
    <property type="match status" value="1"/>
</dbReference>
<dbReference type="Pfam" id="PF02806">
    <property type="entry name" value="Alpha-amylase_C"/>
    <property type="match status" value="1"/>
</dbReference>
<dbReference type="EMBL" id="JADKNH010000010">
    <property type="protein sequence ID" value="MBF4694629.1"/>
    <property type="molecule type" value="Genomic_DNA"/>
</dbReference>
<feature type="active site" description="Nucleophile" evidence="10">
    <location>
        <position position="323"/>
    </location>
</feature>
<dbReference type="PANTHER" id="PTHR43651:SF3">
    <property type="entry name" value="1,4-ALPHA-GLUCAN-BRANCHING ENZYME"/>
    <property type="match status" value="1"/>
</dbReference>
<organism evidence="12 13">
    <name type="scientific">Fusibacter ferrireducens</name>
    <dbReference type="NCBI Taxonomy" id="2785058"/>
    <lineage>
        <taxon>Bacteria</taxon>
        <taxon>Bacillati</taxon>
        <taxon>Bacillota</taxon>
        <taxon>Clostridia</taxon>
        <taxon>Eubacteriales</taxon>
        <taxon>Eubacteriales Family XII. Incertae Sedis</taxon>
        <taxon>Fusibacter</taxon>
    </lineage>
</organism>
<evidence type="ECO:0000313" key="13">
    <source>
        <dbReference type="Proteomes" id="UP000614200"/>
    </source>
</evidence>
<protein>
    <recommendedName>
        <fullName evidence="10">1,4-alpha-glucan branching enzyme GlgB</fullName>
        <ecNumber evidence="10">2.4.1.18</ecNumber>
    </recommendedName>
    <alternativeName>
        <fullName evidence="10">1,4-alpha-D-glucan:1,4-alpha-D-glucan 6-glucosyl-transferase</fullName>
    </alternativeName>
    <alternativeName>
        <fullName evidence="10">Alpha-(1-&gt;4)-glucan branching enzyme</fullName>
    </alternativeName>
    <alternativeName>
        <fullName evidence="10">Glycogen branching enzyme</fullName>
        <shortName evidence="10">BE</shortName>
    </alternativeName>
</protein>
<dbReference type="HAMAP" id="MF_00685">
    <property type="entry name" value="GlgB"/>
    <property type="match status" value="1"/>
</dbReference>
<dbReference type="InterPro" id="IPR017853">
    <property type="entry name" value="GH"/>
</dbReference>
<dbReference type="Gene3D" id="3.20.20.80">
    <property type="entry name" value="Glycosidases"/>
    <property type="match status" value="1"/>
</dbReference>
<evidence type="ECO:0000256" key="4">
    <source>
        <dbReference type="ARBA" id="ARBA00009000"/>
    </source>
</evidence>
<comment type="catalytic activity">
    <reaction evidence="1 10">
        <text>Transfers a segment of a (1-&gt;4)-alpha-D-glucan chain to a primary hydroxy group in a similar glucan chain.</text>
        <dbReference type="EC" id="2.4.1.18"/>
    </reaction>
</comment>
<proteinExistence type="inferred from homology"/>
<comment type="function">
    <text evidence="2 10">Catalyzes the formation of the alpha-1,6-glucosidic linkages in glycogen by scission of a 1,4-alpha-linked oligosaccharide from growing alpha-1,4-glucan chains and the subsequent attachment of the oligosaccharide to the alpha-1,6 position.</text>
</comment>
<gene>
    <name evidence="10 12" type="primary">glgB</name>
    <name evidence="12" type="ORF">ISU02_16070</name>
</gene>
<feature type="active site" description="Proton donor" evidence="10">
    <location>
        <position position="373"/>
    </location>
</feature>
<evidence type="ECO:0000256" key="8">
    <source>
        <dbReference type="ARBA" id="ARBA00023056"/>
    </source>
</evidence>
<evidence type="ECO:0000256" key="7">
    <source>
        <dbReference type="ARBA" id="ARBA00022679"/>
    </source>
</evidence>
<evidence type="ECO:0000256" key="1">
    <source>
        <dbReference type="ARBA" id="ARBA00000826"/>
    </source>
</evidence>
<dbReference type="PANTHER" id="PTHR43651">
    <property type="entry name" value="1,4-ALPHA-GLUCAN-BRANCHING ENZYME"/>
    <property type="match status" value="1"/>
</dbReference>
<comment type="caution">
    <text evidence="12">The sequence shown here is derived from an EMBL/GenBank/DDBJ whole genome shotgun (WGS) entry which is preliminary data.</text>
</comment>
<comment type="similarity">
    <text evidence="4 10">Belongs to the glycosyl hydrolase 13 family. GlgB subfamily.</text>
</comment>
<dbReference type="InterPro" id="IPR006407">
    <property type="entry name" value="GlgB"/>
</dbReference>
<evidence type="ECO:0000256" key="5">
    <source>
        <dbReference type="ARBA" id="ARBA00022600"/>
    </source>
</evidence>
<dbReference type="CDD" id="cd02855">
    <property type="entry name" value="E_set_GBE_prok_N"/>
    <property type="match status" value="1"/>
</dbReference>
<dbReference type="InterPro" id="IPR004193">
    <property type="entry name" value="Glyco_hydro_13_N"/>
</dbReference>
<reference evidence="12 13" key="1">
    <citation type="submission" date="2020-11" db="EMBL/GenBank/DDBJ databases">
        <title>Fusibacter basophilias sp. nov.</title>
        <authorList>
            <person name="Qiu D."/>
        </authorList>
    </citation>
    <scope>NUCLEOTIDE SEQUENCE [LARGE SCALE GENOMIC DNA]</scope>
    <source>
        <strain evidence="12 13">Q10-2</strain>
    </source>
</reference>
<evidence type="ECO:0000313" key="12">
    <source>
        <dbReference type="EMBL" id="MBF4694629.1"/>
    </source>
</evidence>
<keyword evidence="7 10" id="KW-0808">Transferase</keyword>
<dbReference type="Proteomes" id="UP000614200">
    <property type="component" value="Unassembled WGS sequence"/>
</dbReference>
<dbReference type="CDD" id="cd11322">
    <property type="entry name" value="AmyAc_Glg_BE"/>
    <property type="match status" value="1"/>
</dbReference>
<comment type="subunit">
    <text evidence="10">Monomer.</text>
</comment>
<dbReference type="Pfam" id="PF00128">
    <property type="entry name" value="Alpha-amylase"/>
    <property type="match status" value="1"/>
</dbReference>
<dbReference type="RefSeq" id="WP_194702871.1">
    <property type="nucleotide sequence ID" value="NZ_JADKNH010000010.1"/>
</dbReference>
<keyword evidence="6 10" id="KW-0328">Glycosyltransferase</keyword>
<dbReference type="NCBIfam" id="NF003811">
    <property type="entry name" value="PRK05402.1"/>
    <property type="match status" value="1"/>
</dbReference>
<dbReference type="InterPro" id="IPR037439">
    <property type="entry name" value="Branching_enzy"/>
</dbReference>
<dbReference type="InterPro" id="IPR006047">
    <property type="entry name" value="GH13_cat_dom"/>
</dbReference>
<dbReference type="Gene3D" id="2.60.40.10">
    <property type="entry name" value="Immunoglobulins"/>
    <property type="match status" value="1"/>
</dbReference>
<dbReference type="SUPFAM" id="SSF51445">
    <property type="entry name" value="(Trans)glycosidases"/>
    <property type="match status" value="1"/>
</dbReference>
<keyword evidence="13" id="KW-1185">Reference proteome</keyword>
<evidence type="ECO:0000256" key="2">
    <source>
        <dbReference type="ARBA" id="ARBA00002953"/>
    </source>
</evidence>
<evidence type="ECO:0000259" key="11">
    <source>
        <dbReference type="SMART" id="SM00642"/>
    </source>
</evidence>
<feature type="domain" description="Glycosyl hydrolase family 13 catalytic" evidence="11">
    <location>
        <begin position="166"/>
        <end position="522"/>
    </location>
</feature>
<evidence type="ECO:0000256" key="3">
    <source>
        <dbReference type="ARBA" id="ARBA00004964"/>
    </source>
</evidence>
<dbReference type="Pfam" id="PF02922">
    <property type="entry name" value="CBM_48"/>
    <property type="match status" value="1"/>
</dbReference>
<dbReference type="EC" id="2.4.1.18" evidence="10"/>
<keyword evidence="5 10" id="KW-0321">Glycogen metabolism</keyword>
<sequence length="641" mass="75376">MQPHEINQYIQEKGYFYLNEGELDVHLFHEGTFYKSYEFLGAHAINRFEVNAVRFVVWAPNAHQVNLIGEFNDWDPSRHPMQRIKNSGLWQICVVNVQPFDSYKYHIVGPDHSIHYKADPYAFHAEERPQTASKYYDLSGYQWHDDAWCIQRDQSDPYHSPLNIYEVNLLSWRQKHDGKQYSYHDLAHELIPYVKDLGYTHIELMPIMEHPYDGSWGYQLTGYFAPTSRYGTPKDFMFFIDQCHQNDIGVILDWVPGHFCKDAHGLYHFDGGACFESSDYERAHNEQWGTVNFDYSKPEVNAFLISNLFYWHELYHVDGIRIDAVAYMLYLNFGGQLLKNKYGGVENLEAIDFIKKMNQIVFQYFPHTLMMAEESTSWPMVSRPISDGGLGFNYKWNMGWMNDILEYMELDPIFRKGFHKALTFSLTYAFTENFVLPLSHDEVVHGKKSLLSKMPGSYEEKFAGLRLLYTYMMAHPGKKLLFMGGEFGQFIEWNEWQALDFHLLDYEAHQKLKQFVKDLNWTYRQNNCFYELDTSYDGYEWIEVDNSNESVISFERINKKGERLVIVLNFTPIERKNYPVGVTIPGKYETILNSAAIKYGGTMANGPQIYTSKKELMHHRYHAIRITLPPYGGLYFKLKED</sequence>
<dbReference type="SUPFAM" id="SSF81296">
    <property type="entry name" value="E set domains"/>
    <property type="match status" value="1"/>
</dbReference>
<dbReference type="SUPFAM" id="SSF51011">
    <property type="entry name" value="Glycosyl hydrolase domain"/>
    <property type="match status" value="1"/>
</dbReference>
<evidence type="ECO:0000256" key="6">
    <source>
        <dbReference type="ARBA" id="ARBA00022676"/>
    </source>
</evidence>
<dbReference type="NCBIfam" id="TIGR01515">
    <property type="entry name" value="branching_enzym"/>
    <property type="match status" value="1"/>
</dbReference>
<dbReference type="InterPro" id="IPR006048">
    <property type="entry name" value="A-amylase/branching_C"/>
</dbReference>